<protein>
    <submittedName>
        <fullName evidence="2">Uncharacterized protein</fullName>
    </submittedName>
</protein>
<evidence type="ECO:0000256" key="1">
    <source>
        <dbReference type="SAM" id="MobiDB-lite"/>
    </source>
</evidence>
<gene>
    <name evidence="2" type="ORF">EVA_19398</name>
</gene>
<feature type="region of interest" description="Disordered" evidence="1">
    <location>
        <begin position="84"/>
        <end position="112"/>
    </location>
</feature>
<proteinExistence type="predicted"/>
<organism evidence="2">
    <name type="scientific">gut metagenome</name>
    <dbReference type="NCBI Taxonomy" id="749906"/>
    <lineage>
        <taxon>unclassified sequences</taxon>
        <taxon>metagenomes</taxon>
        <taxon>organismal metagenomes</taxon>
    </lineage>
</organism>
<name>J9FYQ9_9ZZZZ</name>
<reference evidence="2" key="1">
    <citation type="journal article" date="2012" name="PLoS ONE">
        <title>Gene sets for utilization of primary and secondary nutrition supplies in the distal gut of endangered iberian lynx.</title>
        <authorList>
            <person name="Alcaide M."/>
            <person name="Messina E."/>
            <person name="Richter M."/>
            <person name="Bargiela R."/>
            <person name="Peplies J."/>
            <person name="Huws S.A."/>
            <person name="Newbold C.J."/>
            <person name="Golyshin P.N."/>
            <person name="Simon M.A."/>
            <person name="Lopez G."/>
            <person name="Yakimov M.M."/>
            <person name="Ferrer M."/>
        </authorList>
    </citation>
    <scope>NUCLEOTIDE SEQUENCE</scope>
</reference>
<dbReference type="AlphaFoldDB" id="J9FYQ9"/>
<accession>J9FYQ9</accession>
<comment type="caution">
    <text evidence="2">The sequence shown here is derived from an EMBL/GenBank/DDBJ whole genome shotgun (WGS) entry which is preliminary data.</text>
</comment>
<evidence type="ECO:0000313" key="2">
    <source>
        <dbReference type="EMBL" id="EJW92499.1"/>
    </source>
</evidence>
<sequence>MGTWKPRSKGRICLHVTHLLFDEKFSTDCSFKRIHLFHIPCIKHKSLTYLFMKQTYVAPAIQTVQFISALSILNGSVQDTQKLSVGGYDPSGADEQFSSSRDYDNAGWDSEE</sequence>
<dbReference type="EMBL" id="AMCI01007515">
    <property type="protein sequence ID" value="EJW92499.1"/>
    <property type="molecule type" value="Genomic_DNA"/>
</dbReference>